<dbReference type="PANTHER" id="PTHR13847:SF280">
    <property type="entry name" value="D-AMINO ACID DEHYDROGENASE"/>
    <property type="match status" value="1"/>
</dbReference>
<geneLocation type="plasmid" evidence="4 5">
    <name>unnamed1</name>
</geneLocation>
<dbReference type="EMBL" id="CP135444">
    <property type="protein sequence ID" value="WRY35237.1"/>
    <property type="molecule type" value="Genomic_DNA"/>
</dbReference>
<dbReference type="InterPro" id="IPR006076">
    <property type="entry name" value="FAD-dep_OxRdtase"/>
</dbReference>
<organism evidence="4 5">
    <name type="scientific">Thioclava litoralis</name>
    <dbReference type="NCBI Taxonomy" id="3076557"/>
    <lineage>
        <taxon>Bacteria</taxon>
        <taxon>Pseudomonadati</taxon>
        <taxon>Pseudomonadota</taxon>
        <taxon>Alphaproteobacteria</taxon>
        <taxon>Rhodobacterales</taxon>
        <taxon>Paracoccaceae</taxon>
        <taxon>Thioclava</taxon>
    </lineage>
</organism>
<gene>
    <name evidence="4" type="ORF">RPE78_15475</name>
</gene>
<keyword evidence="5" id="KW-1185">Reference proteome</keyword>
<evidence type="ECO:0000313" key="5">
    <source>
        <dbReference type="Proteomes" id="UP001623290"/>
    </source>
</evidence>
<evidence type="ECO:0000256" key="1">
    <source>
        <dbReference type="ARBA" id="ARBA00009410"/>
    </source>
</evidence>
<dbReference type="RefSeq" id="WP_330646991.1">
    <property type="nucleotide sequence ID" value="NZ_CP135444.1"/>
</dbReference>
<keyword evidence="2 4" id="KW-0560">Oxidoreductase</keyword>
<protein>
    <submittedName>
        <fullName evidence="4">D-amino acid dehydrogenase</fullName>
        <ecNumber evidence="4">1.4.99.-</ecNumber>
    </submittedName>
</protein>
<sequence length="416" mass="45337">MRILVIGAGVIGTTSAWALQEQGHDVCLIERQSTAAEGTSHANAGMITPGYTAPWPAPKIWRKLPRWLLQTHTPFAISPPLSRRDLRWMLASLRQCRAKCYTANIQAMMALSVYSQAMMARLRDTVPLHYAQRFGGTLQLFRHPVSLTDLRLHTDYLDQREIPYEVLDRAGCLAREPGLERAETPPVSGLYMPQDETGDCCLFTRQLAAAFVARGGEIRYDTPVSGLLVENGHVRGAMDQKGEALRAERVVLCTGHETPALLAPLGLDLPIAALKGYSMTVPLRIPAYGPQSTVLDDTYKVALTRLENTIRVGGIAEIAGGRQGLTRRHLETLRLSLASLFPDSYVAEEAQFWAGQRPTTPTNLPFIAETALAGLYVNAGHGTFGWTMAAGAAALLADLVSGTPSPISAAPYRVRK</sequence>
<dbReference type="Gene3D" id="3.50.50.60">
    <property type="entry name" value="FAD/NAD(P)-binding domain"/>
    <property type="match status" value="2"/>
</dbReference>
<feature type="domain" description="FAD dependent oxidoreductase" evidence="3">
    <location>
        <begin position="2"/>
        <end position="399"/>
    </location>
</feature>
<dbReference type="Pfam" id="PF01266">
    <property type="entry name" value="DAO"/>
    <property type="match status" value="1"/>
</dbReference>
<comment type="similarity">
    <text evidence="1">Belongs to the DadA oxidoreductase family.</text>
</comment>
<dbReference type="PANTHER" id="PTHR13847">
    <property type="entry name" value="SARCOSINE DEHYDROGENASE-RELATED"/>
    <property type="match status" value="1"/>
</dbReference>
<accession>A0ABZ1E2E8</accession>
<dbReference type="GO" id="GO:0016491">
    <property type="term" value="F:oxidoreductase activity"/>
    <property type="evidence" value="ECO:0007669"/>
    <property type="project" value="UniProtKB-KW"/>
</dbReference>
<dbReference type="Proteomes" id="UP001623290">
    <property type="component" value="Plasmid unnamed1"/>
</dbReference>
<dbReference type="InterPro" id="IPR036188">
    <property type="entry name" value="FAD/NAD-bd_sf"/>
</dbReference>
<dbReference type="SUPFAM" id="SSF51905">
    <property type="entry name" value="FAD/NAD(P)-binding domain"/>
    <property type="match status" value="1"/>
</dbReference>
<name>A0ABZ1E2E8_9RHOB</name>
<dbReference type="NCBIfam" id="NF001933">
    <property type="entry name" value="PRK00711.1"/>
    <property type="match status" value="1"/>
</dbReference>
<evidence type="ECO:0000259" key="3">
    <source>
        <dbReference type="Pfam" id="PF01266"/>
    </source>
</evidence>
<reference evidence="4 5" key="1">
    <citation type="submission" date="2023-09" db="EMBL/GenBank/DDBJ databases">
        <title>Thioclava shenzhenensis sp. nov., a multidrug resistant bacteria-antagonizing species isolated from coastal seawater.</title>
        <authorList>
            <person name="Long M."/>
        </authorList>
    </citation>
    <scope>NUCLEOTIDE SEQUENCE [LARGE SCALE GENOMIC DNA]</scope>
    <source>
        <strain evidence="4 5">FTW29</strain>
        <plasmid evidence="4 5">unnamed1</plasmid>
    </source>
</reference>
<proteinExistence type="inferred from homology"/>
<evidence type="ECO:0000256" key="2">
    <source>
        <dbReference type="ARBA" id="ARBA00023002"/>
    </source>
</evidence>
<dbReference type="SUPFAM" id="SSF54373">
    <property type="entry name" value="FAD-linked reductases, C-terminal domain"/>
    <property type="match status" value="1"/>
</dbReference>
<dbReference type="Gene3D" id="3.30.9.10">
    <property type="entry name" value="D-Amino Acid Oxidase, subunit A, domain 2"/>
    <property type="match status" value="1"/>
</dbReference>
<evidence type="ECO:0000313" key="4">
    <source>
        <dbReference type="EMBL" id="WRY35237.1"/>
    </source>
</evidence>
<keyword evidence="4" id="KW-0614">Plasmid</keyword>
<dbReference type="EC" id="1.4.99.-" evidence="4"/>